<dbReference type="InterPro" id="IPR053924">
    <property type="entry name" value="RecX_HTH_2nd"/>
</dbReference>
<keyword evidence="4 5" id="KW-0963">Cytoplasm</keyword>
<accession>A0ABW0HLE9</accession>
<gene>
    <name evidence="5" type="primary">recX</name>
    <name evidence="11" type="ORF">ACFPOF_04605</name>
</gene>
<protein>
    <recommendedName>
        <fullName evidence="3 5">Regulatory protein RecX</fullName>
    </recommendedName>
</protein>
<feature type="region of interest" description="Disordered" evidence="7">
    <location>
        <begin position="1"/>
        <end position="37"/>
    </location>
</feature>
<feature type="domain" description="RecX first three-helical" evidence="10">
    <location>
        <begin position="171"/>
        <end position="210"/>
    </location>
</feature>
<comment type="function">
    <text evidence="5">Modulates RecA activity.</text>
</comment>
<dbReference type="Gene3D" id="1.10.10.10">
    <property type="entry name" value="Winged helix-like DNA-binding domain superfamily/Winged helix DNA-binding domain"/>
    <property type="match status" value="3"/>
</dbReference>
<evidence type="ECO:0000256" key="3">
    <source>
        <dbReference type="ARBA" id="ARBA00018111"/>
    </source>
</evidence>
<dbReference type="PANTHER" id="PTHR33602:SF1">
    <property type="entry name" value="REGULATORY PROTEIN RECX FAMILY PROTEIN"/>
    <property type="match status" value="1"/>
</dbReference>
<evidence type="ECO:0000259" key="8">
    <source>
        <dbReference type="Pfam" id="PF02631"/>
    </source>
</evidence>
<dbReference type="HAMAP" id="MF_01114">
    <property type="entry name" value="RecX"/>
    <property type="match status" value="1"/>
</dbReference>
<evidence type="ECO:0000313" key="11">
    <source>
        <dbReference type="EMBL" id="MFC5402010.1"/>
    </source>
</evidence>
<dbReference type="InterPro" id="IPR003783">
    <property type="entry name" value="Regulatory_RecX"/>
</dbReference>
<proteinExistence type="inferred from homology"/>
<feature type="region of interest" description="Disordered" evidence="7">
    <location>
        <begin position="71"/>
        <end position="90"/>
    </location>
</feature>
<keyword evidence="12" id="KW-1185">Reference proteome</keyword>
<dbReference type="Proteomes" id="UP001596113">
    <property type="component" value="Unassembled WGS sequence"/>
</dbReference>
<evidence type="ECO:0000256" key="5">
    <source>
        <dbReference type="HAMAP-Rule" id="MF_01114"/>
    </source>
</evidence>
<comment type="caution">
    <text evidence="11">The sequence shown here is derived from an EMBL/GenBank/DDBJ whole genome shotgun (WGS) entry which is preliminary data.</text>
</comment>
<evidence type="ECO:0000256" key="4">
    <source>
        <dbReference type="ARBA" id="ARBA00022490"/>
    </source>
</evidence>
<comment type="similarity">
    <text evidence="2 5">Belongs to the RecX family.</text>
</comment>
<dbReference type="EMBL" id="JBHSMI010000008">
    <property type="protein sequence ID" value="MFC5402010.1"/>
    <property type="molecule type" value="Genomic_DNA"/>
</dbReference>
<dbReference type="Pfam" id="PF02631">
    <property type="entry name" value="RecX_HTH2"/>
    <property type="match status" value="1"/>
</dbReference>
<keyword evidence="6" id="KW-0175">Coiled coil</keyword>
<feature type="compositionally biased region" description="Basic and acidic residues" evidence="7">
    <location>
        <begin position="336"/>
        <end position="345"/>
    </location>
</feature>
<feature type="compositionally biased region" description="Acidic residues" evidence="7">
    <location>
        <begin position="321"/>
        <end position="335"/>
    </location>
</feature>
<organism evidence="11 12">
    <name type="scientific">Cohnella soli</name>
    <dbReference type="NCBI Taxonomy" id="425005"/>
    <lineage>
        <taxon>Bacteria</taxon>
        <taxon>Bacillati</taxon>
        <taxon>Bacillota</taxon>
        <taxon>Bacilli</taxon>
        <taxon>Bacillales</taxon>
        <taxon>Paenibacillaceae</taxon>
        <taxon>Cohnella</taxon>
    </lineage>
</organism>
<sequence>MFERRAGTARGTVNNKRKKKAGRGRQQEEEKKPAEIAAPVVGAEVSGVDPHPRKAGMYRITLFVTVEGKVEPDSDSLDEDSGYSSSDAANGTMGNLFDDWNSEVDALIAEAKTAAEEKSGSVLKDQFEDTRLETIITVHEDTLVGWRLLKGRKLTAEEYDELKREERKEEAYRSALQMLETKARTTAELARALKRKGYEADVAAACVDRLRERRVIDDAAYAKRFAEQRVAGHRKGRMLIRQELLQRGVARSEVDSAIGGLDSNVEQEAANQLASKKWQSTKGEIRERKMKVMGMLLRRGYSNSVAREAVNLAAEAAAQEAADESYEEWQDGYDGTDDRFGYTDD</sequence>
<dbReference type="PANTHER" id="PTHR33602">
    <property type="entry name" value="REGULATORY PROTEIN RECX FAMILY PROTEIN"/>
    <property type="match status" value="1"/>
</dbReference>
<feature type="domain" description="RecX second three-helical" evidence="8">
    <location>
        <begin position="217"/>
        <end position="257"/>
    </location>
</feature>
<feature type="domain" description="RecX third three-helical" evidence="9">
    <location>
        <begin position="266"/>
        <end position="310"/>
    </location>
</feature>
<evidence type="ECO:0000259" key="9">
    <source>
        <dbReference type="Pfam" id="PF21981"/>
    </source>
</evidence>
<feature type="region of interest" description="Disordered" evidence="7">
    <location>
        <begin position="321"/>
        <end position="345"/>
    </location>
</feature>
<feature type="compositionally biased region" description="Basic and acidic residues" evidence="7">
    <location>
        <begin position="25"/>
        <end position="34"/>
    </location>
</feature>
<name>A0ABW0HLE9_9BACL</name>
<evidence type="ECO:0000259" key="10">
    <source>
        <dbReference type="Pfam" id="PF21982"/>
    </source>
</evidence>
<feature type="coiled-coil region" evidence="6">
    <location>
        <begin position="162"/>
        <end position="196"/>
    </location>
</feature>
<evidence type="ECO:0000256" key="6">
    <source>
        <dbReference type="SAM" id="Coils"/>
    </source>
</evidence>
<evidence type="ECO:0000256" key="1">
    <source>
        <dbReference type="ARBA" id="ARBA00004496"/>
    </source>
</evidence>
<dbReference type="RefSeq" id="WP_378130040.1">
    <property type="nucleotide sequence ID" value="NZ_JBHSMI010000008.1"/>
</dbReference>
<dbReference type="InterPro" id="IPR053925">
    <property type="entry name" value="RecX_HTH_3rd"/>
</dbReference>
<comment type="subcellular location">
    <subcellularLocation>
        <location evidence="1 5">Cytoplasm</location>
    </subcellularLocation>
</comment>
<dbReference type="Pfam" id="PF21981">
    <property type="entry name" value="RecX_HTH3"/>
    <property type="match status" value="1"/>
</dbReference>
<dbReference type="Pfam" id="PF21982">
    <property type="entry name" value="RecX_HTH1"/>
    <property type="match status" value="1"/>
</dbReference>
<dbReference type="InterPro" id="IPR053926">
    <property type="entry name" value="RecX_HTH_1st"/>
</dbReference>
<reference evidence="12" key="1">
    <citation type="journal article" date="2019" name="Int. J. Syst. Evol. Microbiol.">
        <title>The Global Catalogue of Microorganisms (GCM) 10K type strain sequencing project: providing services to taxonomists for standard genome sequencing and annotation.</title>
        <authorList>
            <consortium name="The Broad Institute Genomics Platform"/>
            <consortium name="The Broad Institute Genome Sequencing Center for Infectious Disease"/>
            <person name="Wu L."/>
            <person name="Ma J."/>
        </authorList>
    </citation>
    <scope>NUCLEOTIDE SEQUENCE [LARGE SCALE GENOMIC DNA]</scope>
    <source>
        <strain evidence="12">CGMCC 1.18575</strain>
    </source>
</reference>
<dbReference type="InterPro" id="IPR036388">
    <property type="entry name" value="WH-like_DNA-bd_sf"/>
</dbReference>
<evidence type="ECO:0000256" key="7">
    <source>
        <dbReference type="SAM" id="MobiDB-lite"/>
    </source>
</evidence>
<evidence type="ECO:0000313" key="12">
    <source>
        <dbReference type="Proteomes" id="UP001596113"/>
    </source>
</evidence>
<evidence type="ECO:0000256" key="2">
    <source>
        <dbReference type="ARBA" id="ARBA00009695"/>
    </source>
</evidence>